<evidence type="ECO:0000256" key="2">
    <source>
        <dbReference type="ARBA" id="ARBA00023125"/>
    </source>
</evidence>
<dbReference type="InterPro" id="IPR053175">
    <property type="entry name" value="DHMBA_Reg_Transcription_Factor"/>
</dbReference>
<dbReference type="GO" id="GO:0003677">
    <property type="term" value="F:DNA binding"/>
    <property type="evidence" value="ECO:0007669"/>
    <property type="project" value="UniProtKB-KW"/>
</dbReference>
<feature type="compositionally biased region" description="Basic and acidic residues" evidence="5">
    <location>
        <begin position="24"/>
        <end position="49"/>
    </location>
</feature>
<dbReference type="PROSITE" id="PS50048">
    <property type="entry name" value="ZN2_CY6_FUNGAL_2"/>
    <property type="match status" value="1"/>
</dbReference>
<dbReference type="Gene3D" id="4.10.240.10">
    <property type="entry name" value="Zn(2)-C6 fungal-type DNA-binding domain"/>
    <property type="match status" value="1"/>
</dbReference>
<dbReference type="AlphaFoldDB" id="A0A0D1VLM7"/>
<dbReference type="InterPro" id="IPR036864">
    <property type="entry name" value="Zn2-C6_fun-type_DNA-bd_sf"/>
</dbReference>
<evidence type="ECO:0000256" key="4">
    <source>
        <dbReference type="ARBA" id="ARBA00023242"/>
    </source>
</evidence>
<organism evidence="7 8">
    <name type="scientific">Exophiala sideris</name>
    <dbReference type="NCBI Taxonomy" id="1016849"/>
    <lineage>
        <taxon>Eukaryota</taxon>
        <taxon>Fungi</taxon>
        <taxon>Dikarya</taxon>
        <taxon>Ascomycota</taxon>
        <taxon>Pezizomycotina</taxon>
        <taxon>Eurotiomycetes</taxon>
        <taxon>Chaetothyriomycetidae</taxon>
        <taxon>Chaetothyriales</taxon>
        <taxon>Herpotrichiellaceae</taxon>
        <taxon>Exophiala</taxon>
    </lineage>
</organism>
<dbReference type="Pfam" id="PF11951">
    <property type="entry name" value="Fungal_trans_2"/>
    <property type="match status" value="1"/>
</dbReference>
<evidence type="ECO:0000256" key="1">
    <source>
        <dbReference type="ARBA" id="ARBA00023015"/>
    </source>
</evidence>
<dbReference type="GO" id="GO:0008270">
    <property type="term" value="F:zinc ion binding"/>
    <property type="evidence" value="ECO:0007669"/>
    <property type="project" value="InterPro"/>
</dbReference>
<dbReference type="HOGENOM" id="CLU_013866_6_2_1"/>
<dbReference type="GO" id="GO:0000981">
    <property type="term" value="F:DNA-binding transcription factor activity, RNA polymerase II-specific"/>
    <property type="evidence" value="ECO:0007669"/>
    <property type="project" value="InterPro"/>
</dbReference>
<dbReference type="PANTHER" id="PTHR38791:SF12">
    <property type="entry name" value="TRANSCRIPTION FACTOR DOMAIN-CONTAINING PROTEIN-RELATED"/>
    <property type="match status" value="1"/>
</dbReference>
<dbReference type="CDD" id="cd00067">
    <property type="entry name" value="GAL4"/>
    <property type="match status" value="1"/>
</dbReference>
<accession>A0A0D1VLM7</accession>
<keyword evidence="3" id="KW-0804">Transcription</keyword>
<gene>
    <name evidence="7" type="ORF">PV11_08734</name>
</gene>
<proteinExistence type="predicted"/>
<dbReference type="InterPro" id="IPR021858">
    <property type="entry name" value="Fun_TF"/>
</dbReference>
<reference evidence="7 8" key="1">
    <citation type="submission" date="2015-01" db="EMBL/GenBank/DDBJ databases">
        <title>The Genome Sequence of Exophiala sideris CBS121828.</title>
        <authorList>
            <consortium name="The Broad Institute Genomics Platform"/>
            <person name="Cuomo C."/>
            <person name="de Hoog S."/>
            <person name="Gorbushina A."/>
            <person name="Stielow B."/>
            <person name="Teixiera M."/>
            <person name="Abouelleil A."/>
            <person name="Chapman S.B."/>
            <person name="Priest M."/>
            <person name="Young S.K."/>
            <person name="Wortman J."/>
            <person name="Nusbaum C."/>
            <person name="Birren B."/>
        </authorList>
    </citation>
    <scope>NUCLEOTIDE SEQUENCE [LARGE SCALE GENOMIC DNA]</scope>
    <source>
        <strain evidence="7 8">CBS 121828</strain>
    </source>
</reference>
<dbReference type="OrthoDB" id="5429770at2759"/>
<sequence>MVYPGRPSRGCLACIARKVKCDEVKPECERCKKREQPCPGYRDPEERKSMQKSRTHSAVSTSGPSTSSSAAPEASRSRQRESARSISHSQSLGTPIVPPQQNFCDQAVCLFFHQYIIASTDGGNPGFFDFLPELYALSNTEDALSQAVKAVSYITLSGQSSVKILSDIGHEHYRTTLQRITQMLQTPESAAQDSLIIAIMLVVLFENVTYEKPAVMMSHAKGLHTLLLHRGVGQFTSSQSRAIFRHVNSHTQVRNIELSEYPSPETEQWLQGLDMSSPTAGSISEKYRIANVRAAAKEALSHPHNTRDIEARLLEILQEARELDADVARWARELPPSCGYHVWRLDANGDAKQIIEVPDITAAPPGLMQDSAQRMLTYADVWFASLWAGHRTSRLMLSETMLRIARRLNLPYAQQDATTVMQEICTETCASIPFSLGDIQVRTDGLGREVLEMNIDSRTKKGAGAGAYFVVWSLRHVVSCEFASEAQVQSASEALVRVGAQYGIKQALTLANRQYQCHPGATNR</sequence>
<evidence type="ECO:0000256" key="5">
    <source>
        <dbReference type="SAM" id="MobiDB-lite"/>
    </source>
</evidence>
<dbReference type="EMBL" id="KN846954">
    <property type="protein sequence ID" value="KIV76885.1"/>
    <property type="molecule type" value="Genomic_DNA"/>
</dbReference>
<name>A0A0D1VLM7_9EURO</name>
<evidence type="ECO:0000256" key="3">
    <source>
        <dbReference type="ARBA" id="ARBA00023163"/>
    </source>
</evidence>
<dbReference type="Pfam" id="PF00172">
    <property type="entry name" value="Zn_clus"/>
    <property type="match status" value="1"/>
</dbReference>
<dbReference type="InterPro" id="IPR001138">
    <property type="entry name" value="Zn2Cys6_DnaBD"/>
</dbReference>
<feature type="compositionally biased region" description="Low complexity" evidence="5">
    <location>
        <begin position="57"/>
        <end position="74"/>
    </location>
</feature>
<feature type="region of interest" description="Disordered" evidence="5">
    <location>
        <begin position="24"/>
        <end position="94"/>
    </location>
</feature>
<evidence type="ECO:0000259" key="6">
    <source>
        <dbReference type="PROSITE" id="PS50048"/>
    </source>
</evidence>
<evidence type="ECO:0000313" key="8">
    <source>
        <dbReference type="Proteomes" id="UP000053599"/>
    </source>
</evidence>
<dbReference type="Proteomes" id="UP000053599">
    <property type="component" value="Unassembled WGS sequence"/>
</dbReference>
<dbReference type="SUPFAM" id="SSF57701">
    <property type="entry name" value="Zn2/Cys6 DNA-binding domain"/>
    <property type="match status" value="1"/>
</dbReference>
<keyword evidence="2" id="KW-0238">DNA-binding</keyword>
<feature type="domain" description="Zn(2)-C6 fungal-type" evidence="6">
    <location>
        <begin position="10"/>
        <end position="38"/>
    </location>
</feature>
<keyword evidence="1" id="KW-0805">Transcription regulation</keyword>
<dbReference type="PANTHER" id="PTHR38791">
    <property type="entry name" value="ZN(II)2CYS6 TRANSCRIPTION FACTOR (EUROFUNG)-RELATED-RELATED"/>
    <property type="match status" value="1"/>
</dbReference>
<evidence type="ECO:0000313" key="7">
    <source>
        <dbReference type="EMBL" id="KIV76885.1"/>
    </source>
</evidence>
<keyword evidence="4" id="KW-0539">Nucleus</keyword>
<dbReference type="SMART" id="SM00066">
    <property type="entry name" value="GAL4"/>
    <property type="match status" value="1"/>
</dbReference>
<protein>
    <recommendedName>
        <fullName evidence="6">Zn(2)-C6 fungal-type domain-containing protein</fullName>
    </recommendedName>
</protein>
<dbReference type="STRING" id="1016849.A0A0D1VLM7"/>